<name>A0A6J7G4R3_9ZZZZ</name>
<feature type="domain" description="ABC transmembrane type-1" evidence="10">
    <location>
        <begin position="93"/>
        <end position="283"/>
    </location>
</feature>
<dbReference type="CDD" id="cd06261">
    <property type="entry name" value="TM_PBP2"/>
    <property type="match status" value="1"/>
</dbReference>
<proteinExistence type="inferred from homology"/>
<dbReference type="PANTHER" id="PTHR43848:SF2">
    <property type="entry name" value="PUTRESCINE TRANSPORT SYSTEM PERMEASE PROTEIN POTI"/>
    <property type="match status" value="1"/>
</dbReference>
<feature type="transmembrane region" description="Helical" evidence="9">
    <location>
        <begin position="264"/>
        <end position="283"/>
    </location>
</feature>
<evidence type="ECO:0000256" key="1">
    <source>
        <dbReference type="ARBA" id="ARBA00004651"/>
    </source>
</evidence>
<dbReference type="AlphaFoldDB" id="A0A6J7G4R3"/>
<comment type="similarity">
    <text evidence="2">Belongs to the binding-protein-dependent transport system permease family. CysTW subfamily.</text>
</comment>
<feature type="region of interest" description="Disordered" evidence="8">
    <location>
        <begin position="1"/>
        <end position="30"/>
    </location>
</feature>
<protein>
    <submittedName>
        <fullName evidence="11">Unannotated protein</fullName>
    </submittedName>
</protein>
<feature type="transmembrane region" description="Helical" evidence="9">
    <location>
        <begin position="131"/>
        <end position="155"/>
    </location>
</feature>
<evidence type="ECO:0000256" key="5">
    <source>
        <dbReference type="ARBA" id="ARBA00022692"/>
    </source>
</evidence>
<keyword evidence="7 9" id="KW-0472">Membrane</keyword>
<sequence>MATEALPTEPATPRVPGVAPPGAPRRDREPGRGRRWLLGVWSALAILFLLAPILFMIVFSFNDNQGRFNFEWRGFTLKHWADPFANADLAKALENSLLIGVLSTLVATAMGTLLAIALVRHRFRGRTTTDFFVFLPMASPEVVMGASLLAMFLVLGIGTGFGTILVAHIMFSISYVVVTVKSRLEGMDPHIEEAAKDLGAGEVSTFLRVTLPTIAPGVAAAAVLAFALSIDDYIVTSFNAGQTQTFPLYIFGATKQGVPPQVNVLSTMLLVLVLGLMLLNVVVQRRLAARDKAARA</sequence>
<dbReference type="InterPro" id="IPR000515">
    <property type="entry name" value="MetI-like"/>
</dbReference>
<evidence type="ECO:0000256" key="6">
    <source>
        <dbReference type="ARBA" id="ARBA00022989"/>
    </source>
</evidence>
<feature type="transmembrane region" description="Helical" evidence="9">
    <location>
        <begin position="36"/>
        <end position="61"/>
    </location>
</feature>
<accession>A0A6J7G4R3</accession>
<evidence type="ECO:0000256" key="7">
    <source>
        <dbReference type="ARBA" id="ARBA00023136"/>
    </source>
</evidence>
<reference evidence="11" key="1">
    <citation type="submission" date="2020-05" db="EMBL/GenBank/DDBJ databases">
        <authorList>
            <person name="Chiriac C."/>
            <person name="Salcher M."/>
            <person name="Ghai R."/>
            <person name="Kavagutti S V."/>
        </authorList>
    </citation>
    <scope>NUCLEOTIDE SEQUENCE</scope>
</reference>
<evidence type="ECO:0000256" key="4">
    <source>
        <dbReference type="ARBA" id="ARBA00022475"/>
    </source>
</evidence>
<evidence type="ECO:0000256" key="2">
    <source>
        <dbReference type="ARBA" id="ARBA00007069"/>
    </source>
</evidence>
<keyword evidence="3" id="KW-0813">Transport</keyword>
<dbReference type="Pfam" id="PF00528">
    <property type="entry name" value="BPD_transp_1"/>
    <property type="match status" value="1"/>
</dbReference>
<feature type="transmembrane region" description="Helical" evidence="9">
    <location>
        <begin position="97"/>
        <end position="119"/>
    </location>
</feature>
<evidence type="ECO:0000256" key="9">
    <source>
        <dbReference type="SAM" id="Phobius"/>
    </source>
</evidence>
<dbReference type="PROSITE" id="PS50928">
    <property type="entry name" value="ABC_TM1"/>
    <property type="match status" value="1"/>
</dbReference>
<feature type="transmembrane region" description="Helical" evidence="9">
    <location>
        <begin position="206"/>
        <end position="230"/>
    </location>
</feature>
<dbReference type="EMBL" id="CAFBMK010000026">
    <property type="protein sequence ID" value="CAB4903031.1"/>
    <property type="molecule type" value="Genomic_DNA"/>
</dbReference>
<dbReference type="PANTHER" id="PTHR43848">
    <property type="entry name" value="PUTRESCINE TRANSPORT SYSTEM PERMEASE PROTEIN POTI"/>
    <property type="match status" value="1"/>
</dbReference>
<feature type="transmembrane region" description="Helical" evidence="9">
    <location>
        <begin position="161"/>
        <end position="180"/>
    </location>
</feature>
<dbReference type="InterPro" id="IPR035906">
    <property type="entry name" value="MetI-like_sf"/>
</dbReference>
<evidence type="ECO:0000256" key="8">
    <source>
        <dbReference type="SAM" id="MobiDB-lite"/>
    </source>
</evidence>
<keyword evidence="4" id="KW-1003">Cell membrane</keyword>
<comment type="subcellular location">
    <subcellularLocation>
        <location evidence="1">Cell membrane</location>
        <topology evidence="1">Multi-pass membrane protein</topology>
    </subcellularLocation>
</comment>
<evidence type="ECO:0000256" key="3">
    <source>
        <dbReference type="ARBA" id="ARBA00022448"/>
    </source>
</evidence>
<keyword evidence="5 9" id="KW-0812">Transmembrane</keyword>
<dbReference type="GO" id="GO:0005886">
    <property type="term" value="C:plasma membrane"/>
    <property type="evidence" value="ECO:0007669"/>
    <property type="project" value="UniProtKB-SubCell"/>
</dbReference>
<dbReference type="InterPro" id="IPR051789">
    <property type="entry name" value="Bact_Polyamine_Transport"/>
</dbReference>
<organism evidence="11">
    <name type="scientific">freshwater metagenome</name>
    <dbReference type="NCBI Taxonomy" id="449393"/>
    <lineage>
        <taxon>unclassified sequences</taxon>
        <taxon>metagenomes</taxon>
        <taxon>ecological metagenomes</taxon>
    </lineage>
</organism>
<dbReference type="SUPFAM" id="SSF161098">
    <property type="entry name" value="MetI-like"/>
    <property type="match status" value="1"/>
</dbReference>
<gene>
    <name evidence="11" type="ORF">UFOPK3564_00697</name>
</gene>
<keyword evidence="6 9" id="KW-1133">Transmembrane helix</keyword>
<evidence type="ECO:0000259" key="10">
    <source>
        <dbReference type="PROSITE" id="PS50928"/>
    </source>
</evidence>
<dbReference type="GO" id="GO:0055085">
    <property type="term" value="P:transmembrane transport"/>
    <property type="evidence" value="ECO:0007669"/>
    <property type="project" value="InterPro"/>
</dbReference>
<dbReference type="Gene3D" id="1.10.3720.10">
    <property type="entry name" value="MetI-like"/>
    <property type="match status" value="1"/>
</dbReference>
<evidence type="ECO:0000313" key="11">
    <source>
        <dbReference type="EMBL" id="CAB4903031.1"/>
    </source>
</evidence>